<reference evidence="2" key="1">
    <citation type="journal article" date="2020" name="Stud. Mycol.">
        <title>101 Dothideomycetes genomes: a test case for predicting lifestyles and emergence of pathogens.</title>
        <authorList>
            <person name="Haridas S."/>
            <person name="Albert R."/>
            <person name="Binder M."/>
            <person name="Bloem J."/>
            <person name="Labutti K."/>
            <person name="Salamov A."/>
            <person name="Andreopoulos B."/>
            <person name="Baker S."/>
            <person name="Barry K."/>
            <person name="Bills G."/>
            <person name="Bluhm B."/>
            <person name="Cannon C."/>
            <person name="Castanera R."/>
            <person name="Culley D."/>
            <person name="Daum C."/>
            <person name="Ezra D."/>
            <person name="Gonzalez J."/>
            <person name="Henrissat B."/>
            <person name="Kuo A."/>
            <person name="Liang C."/>
            <person name="Lipzen A."/>
            <person name="Lutzoni F."/>
            <person name="Magnuson J."/>
            <person name="Mondo S."/>
            <person name="Nolan M."/>
            <person name="Ohm R."/>
            <person name="Pangilinan J."/>
            <person name="Park H.-J."/>
            <person name="Ramirez L."/>
            <person name="Alfaro M."/>
            <person name="Sun H."/>
            <person name="Tritt A."/>
            <person name="Yoshinaga Y."/>
            <person name="Zwiers L.-H."/>
            <person name="Turgeon B."/>
            <person name="Goodwin S."/>
            <person name="Spatafora J."/>
            <person name="Crous P."/>
            <person name="Grigoriev I."/>
        </authorList>
    </citation>
    <scope>NUCLEOTIDE SEQUENCE</scope>
    <source>
        <strain evidence="2">CBS 119687</strain>
    </source>
</reference>
<evidence type="ECO:0000256" key="1">
    <source>
        <dbReference type="SAM" id="MobiDB-lite"/>
    </source>
</evidence>
<name>A0A6A5ZYY1_9PLEO</name>
<gene>
    <name evidence="2" type="ORF">P153DRAFT_370683</name>
</gene>
<evidence type="ECO:0000313" key="3">
    <source>
        <dbReference type="Proteomes" id="UP000799771"/>
    </source>
</evidence>
<keyword evidence="3" id="KW-1185">Reference proteome</keyword>
<proteinExistence type="predicted"/>
<accession>A0A6A5ZYY1</accession>
<dbReference type="SUPFAM" id="SSF90257">
    <property type="entry name" value="Myosin rod fragments"/>
    <property type="match status" value="1"/>
</dbReference>
<sequence length="379" mass="42066">MARTCVRLALIDAGFVDANKLKIKCRPYAQPQSIVDVVRKNLASKQAAQNKTRASLKNTDRPFTLHRRTGTSVSTTPLACTTRSMASVPQDSSSSDSSKAKLSERIANQTAVDQGTSGRILRAGGTNRTSIVDFGAPSDSETEERTTRHLSSSIRRKRGYHTENTSPFDEAGPLNIKRQRASHYNSLSLLDDLDGIAIPKPNAAARAALEDQIRELKETKAALAADIDDKEEKLERHAEFIAELQHEAAGYQEQIQDLTKQNDNLTKQKGSLASQNDSLTKQNESLSTQTNSQSARIDNLFKQNQGLFDRVEAQSEKLSKVMLKNDELEEFKSAHVMHSQPVLLELMTRKNRTNGSDEERAALDARVQYRDIYGVDPVE</sequence>
<dbReference type="Proteomes" id="UP000799771">
    <property type="component" value="Unassembled WGS sequence"/>
</dbReference>
<organism evidence="2 3">
    <name type="scientific">Dothidotthia symphoricarpi CBS 119687</name>
    <dbReference type="NCBI Taxonomy" id="1392245"/>
    <lineage>
        <taxon>Eukaryota</taxon>
        <taxon>Fungi</taxon>
        <taxon>Dikarya</taxon>
        <taxon>Ascomycota</taxon>
        <taxon>Pezizomycotina</taxon>
        <taxon>Dothideomycetes</taxon>
        <taxon>Pleosporomycetidae</taxon>
        <taxon>Pleosporales</taxon>
        <taxon>Dothidotthiaceae</taxon>
        <taxon>Dothidotthia</taxon>
    </lineage>
</organism>
<protein>
    <submittedName>
        <fullName evidence="2">Uncharacterized protein</fullName>
    </submittedName>
</protein>
<dbReference type="RefSeq" id="XP_033519162.1">
    <property type="nucleotide sequence ID" value="XM_033669096.1"/>
</dbReference>
<dbReference type="GeneID" id="54409528"/>
<feature type="compositionally biased region" description="Polar residues" evidence="1">
    <location>
        <begin position="70"/>
        <end position="90"/>
    </location>
</feature>
<evidence type="ECO:0000313" key="2">
    <source>
        <dbReference type="EMBL" id="KAF2124769.1"/>
    </source>
</evidence>
<feature type="region of interest" description="Disordered" evidence="1">
    <location>
        <begin position="67"/>
        <end position="173"/>
    </location>
</feature>
<dbReference type="Gene3D" id="1.10.287.1490">
    <property type="match status" value="1"/>
</dbReference>
<dbReference type="EMBL" id="ML977518">
    <property type="protein sequence ID" value="KAF2124769.1"/>
    <property type="molecule type" value="Genomic_DNA"/>
</dbReference>
<dbReference type="AlphaFoldDB" id="A0A6A5ZYY1"/>
<feature type="compositionally biased region" description="Polar residues" evidence="1">
    <location>
        <begin position="106"/>
        <end position="117"/>
    </location>
</feature>
<feature type="region of interest" description="Disordered" evidence="1">
    <location>
        <begin position="268"/>
        <end position="293"/>
    </location>
</feature>